<evidence type="ECO:0000259" key="7">
    <source>
        <dbReference type="Pfam" id="PF02687"/>
    </source>
</evidence>
<feature type="domain" description="ABC3 transporter permease C-terminal" evidence="7">
    <location>
        <begin position="685"/>
        <end position="790"/>
    </location>
</feature>
<feature type="domain" description="ABC3 transporter permease C-terminal" evidence="7">
    <location>
        <begin position="295"/>
        <end position="412"/>
    </location>
</feature>
<dbReference type="GO" id="GO:0022857">
    <property type="term" value="F:transmembrane transporter activity"/>
    <property type="evidence" value="ECO:0007669"/>
    <property type="project" value="TreeGrafter"/>
</dbReference>
<dbReference type="KEGG" id="coy:HF329_24185"/>
<evidence type="ECO:0000313" key="10">
    <source>
        <dbReference type="Proteomes" id="UP000502421"/>
    </source>
</evidence>
<accession>A0AAE6ZMS9</accession>
<dbReference type="PANTHER" id="PTHR30572">
    <property type="entry name" value="MEMBRANE COMPONENT OF TRANSPORTER-RELATED"/>
    <property type="match status" value="1"/>
</dbReference>
<gene>
    <name evidence="9" type="ORF">HF329_24185</name>
</gene>
<comment type="subcellular location">
    <subcellularLocation>
        <location evidence="1">Cell membrane</location>
        <topology evidence="1">Multi-pass membrane protein</topology>
    </subcellularLocation>
</comment>
<feature type="transmembrane region" description="Helical" evidence="6">
    <location>
        <begin position="346"/>
        <end position="370"/>
    </location>
</feature>
<dbReference type="Proteomes" id="UP000502421">
    <property type="component" value="Chromosome"/>
</dbReference>
<evidence type="ECO:0000313" key="9">
    <source>
        <dbReference type="EMBL" id="QJB34220.1"/>
    </source>
</evidence>
<dbReference type="Pfam" id="PF02687">
    <property type="entry name" value="FtsX"/>
    <property type="match status" value="2"/>
</dbReference>
<feature type="transmembrane region" description="Helical" evidence="6">
    <location>
        <begin position="762"/>
        <end position="785"/>
    </location>
</feature>
<evidence type="ECO:0000256" key="2">
    <source>
        <dbReference type="ARBA" id="ARBA00022475"/>
    </source>
</evidence>
<feature type="transmembrane region" description="Helical" evidence="6">
    <location>
        <begin position="731"/>
        <end position="750"/>
    </location>
</feature>
<keyword evidence="2" id="KW-1003">Cell membrane</keyword>
<dbReference type="InterPro" id="IPR050250">
    <property type="entry name" value="Macrolide_Exporter_MacB"/>
</dbReference>
<evidence type="ECO:0000259" key="8">
    <source>
        <dbReference type="Pfam" id="PF12704"/>
    </source>
</evidence>
<feature type="transmembrane region" description="Helical" evidence="6">
    <location>
        <begin position="290"/>
        <end position="309"/>
    </location>
</feature>
<dbReference type="EMBL" id="CP051205">
    <property type="protein sequence ID" value="QJB34220.1"/>
    <property type="molecule type" value="Genomic_DNA"/>
</dbReference>
<keyword evidence="5 6" id="KW-0472">Membrane</keyword>
<evidence type="ECO:0000256" key="4">
    <source>
        <dbReference type="ARBA" id="ARBA00022989"/>
    </source>
</evidence>
<dbReference type="AlphaFoldDB" id="A0AAE6ZMS9"/>
<sequence length="802" mass="89052">MFKNYFLVAVRNIWRNKVFSLLNIMGLVTGIGAALVVYLVVFYESGFNKAVADTDRIFRVVSTISFLGDSIKNNGVPVPVITVAKENIPQVENTVHFFINNTTALITAGGKDFKNKEDIIFADKGYMDMLGYEWLGGDAATALSQPLSVVLTKERARVYFPNTPIAQVLGKQLLYDDSIRVTVTGVVKDLAYDTDFWFREMISLPTLQTNAALKKIYLSDNWQSISSSTQLLVKLRPAARPQDALAILDKYISQHDTKDFKTVLSLHPLSDLHFDVGFEAYRRTASRKQLNILSMIAVALLGLAVINFVNLTTAQASRRAKETGIRKAIGGTTGQLIKQFLGETMILTLLAAVLALLLAPLLIISFHTFLPDDLPVTQLYTVPVLSFLFLLAVVVAFIAGIYPAYVLARFQPVAVLKSNTGHRGGKVWVRQTLTAVQFTVAQFFVIATLIVSKQISFSLNKDLGFRKNAVLTVNTPRRDPDQAKRRLLEERVAALPEVEMVSLAANTPVISGTETSILKYNNGRQEVDKTVEVRYGDSNYLPLYQLRLLAGRNIATTDSVREWLLNEKAVTAFGFKRPQDAIGQVIEGHPVVGVVANFSAASVRSEIPAMAIGSDALRRHRVLHVRLRNPGEGGVVWNNAISGIEKAWKDLYPREEFSYEFLDKTVANMYRQEQRMGSLLNWCAGLAIFISILGLLGLVIFTTDQRTKEIGIRKVLGATVWQVVRMLTTDFMKPVLVAFLLAIPLSWWVMSQWLQSFVYRTGLTWWVFAAGGVIMALMALGAMSLKTVRAALSNPANTLKTE</sequence>
<dbReference type="GO" id="GO:0005886">
    <property type="term" value="C:plasma membrane"/>
    <property type="evidence" value="ECO:0007669"/>
    <property type="project" value="UniProtKB-SubCell"/>
</dbReference>
<dbReference type="Pfam" id="PF12704">
    <property type="entry name" value="MacB_PCD"/>
    <property type="match status" value="2"/>
</dbReference>
<dbReference type="InterPro" id="IPR003838">
    <property type="entry name" value="ABC3_permease_C"/>
</dbReference>
<evidence type="ECO:0000256" key="1">
    <source>
        <dbReference type="ARBA" id="ARBA00004651"/>
    </source>
</evidence>
<feature type="domain" description="MacB-like periplasmic core" evidence="8">
    <location>
        <begin position="20"/>
        <end position="249"/>
    </location>
</feature>
<protein>
    <submittedName>
        <fullName evidence="9">ABC transporter permease</fullName>
    </submittedName>
</protein>
<evidence type="ECO:0000256" key="5">
    <source>
        <dbReference type="ARBA" id="ARBA00023136"/>
    </source>
</evidence>
<feature type="transmembrane region" description="Helical" evidence="6">
    <location>
        <begin position="428"/>
        <end position="451"/>
    </location>
</feature>
<feature type="transmembrane region" description="Helical" evidence="6">
    <location>
        <begin position="20"/>
        <end position="41"/>
    </location>
</feature>
<dbReference type="InterPro" id="IPR025857">
    <property type="entry name" value="MacB_PCD"/>
</dbReference>
<feature type="transmembrane region" description="Helical" evidence="6">
    <location>
        <begin position="679"/>
        <end position="701"/>
    </location>
</feature>
<evidence type="ECO:0000256" key="3">
    <source>
        <dbReference type="ARBA" id="ARBA00022692"/>
    </source>
</evidence>
<name>A0AAE6ZMS9_9BACT</name>
<proteinExistence type="predicted"/>
<reference evidence="10" key="1">
    <citation type="submission" date="2020-04" db="EMBL/GenBank/DDBJ databases">
        <authorList>
            <person name="Kittiwongwattana C."/>
        </authorList>
    </citation>
    <scope>NUCLEOTIDE SEQUENCE [LARGE SCALE GENOMIC DNA]</scope>
    <source>
        <strain evidence="10">1310</strain>
    </source>
</reference>
<feature type="domain" description="MacB-like periplasmic core" evidence="8">
    <location>
        <begin position="443"/>
        <end position="598"/>
    </location>
</feature>
<dbReference type="RefSeq" id="WP_168808069.1">
    <property type="nucleotide sequence ID" value="NZ_CP051205.1"/>
</dbReference>
<organism evidence="9 10">
    <name type="scientific">Chitinophaga oryzae</name>
    <dbReference type="NCBI Taxonomy" id="2725414"/>
    <lineage>
        <taxon>Bacteria</taxon>
        <taxon>Pseudomonadati</taxon>
        <taxon>Bacteroidota</taxon>
        <taxon>Chitinophagia</taxon>
        <taxon>Chitinophagales</taxon>
        <taxon>Chitinophagaceae</taxon>
        <taxon>Chitinophaga</taxon>
    </lineage>
</organism>
<evidence type="ECO:0000256" key="6">
    <source>
        <dbReference type="SAM" id="Phobius"/>
    </source>
</evidence>
<feature type="transmembrane region" description="Helical" evidence="6">
    <location>
        <begin position="382"/>
        <end position="408"/>
    </location>
</feature>
<dbReference type="PANTHER" id="PTHR30572:SF18">
    <property type="entry name" value="ABC-TYPE MACROLIDE FAMILY EXPORT SYSTEM PERMEASE COMPONENT 2"/>
    <property type="match status" value="1"/>
</dbReference>
<keyword evidence="3 6" id="KW-0812">Transmembrane</keyword>
<keyword evidence="4 6" id="KW-1133">Transmembrane helix</keyword>